<evidence type="ECO:0000313" key="2">
    <source>
        <dbReference type="Proteomes" id="UP001169862"/>
    </source>
</evidence>
<accession>A0AAW7XME4</accession>
<sequence>MNDALKGISILAVTAVSVGWMLNSDNNFEIAFLKDEPSAQQEAIALQYAILQGDDPTQVQSPTAAGNGQSPMPSTGCFHGFVSTQQGSSVELQEAPYVGVVHDNEHIYMRLTGQPIYLKMPRDDYSEAVVQEAMPVTAASALADIKSPIDECQEAHVVLRNLVTF</sequence>
<protein>
    <submittedName>
        <fullName evidence="1">Uncharacterized protein</fullName>
    </submittedName>
</protein>
<name>A0AAW7XME4_9GAMM</name>
<evidence type="ECO:0000313" key="1">
    <source>
        <dbReference type="EMBL" id="MDO6455421.1"/>
    </source>
</evidence>
<reference evidence="1" key="1">
    <citation type="submission" date="2023-07" db="EMBL/GenBank/DDBJ databases">
        <title>Genome content predicts the carbon catabolic preferences of heterotrophic bacteria.</title>
        <authorList>
            <person name="Gralka M."/>
        </authorList>
    </citation>
    <scope>NUCLEOTIDE SEQUENCE</scope>
    <source>
        <strain evidence="1">I2M16</strain>
    </source>
</reference>
<gene>
    <name evidence="1" type="ORF">Q4490_17810</name>
</gene>
<dbReference type="Proteomes" id="UP001169862">
    <property type="component" value="Unassembled WGS sequence"/>
</dbReference>
<organism evidence="1 2">
    <name type="scientific">Neptunomonas phycophila</name>
    <dbReference type="NCBI Taxonomy" id="1572645"/>
    <lineage>
        <taxon>Bacteria</taxon>
        <taxon>Pseudomonadati</taxon>
        <taxon>Pseudomonadota</taxon>
        <taxon>Gammaproteobacteria</taxon>
        <taxon>Oceanospirillales</taxon>
        <taxon>Oceanospirillaceae</taxon>
        <taxon>Neptunomonas</taxon>
    </lineage>
</organism>
<dbReference type="RefSeq" id="WP_303552533.1">
    <property type="nucleotide sequence ID" value="NZ_JAUOPG010000019.1"/>
</dbReference>
<dbReference type="EMBL" id="JAUOPG010000019">
    <property type="protein sequence ID" value="MDO6455421.1"/>
    <property type="molecule type" value="Genomic_DNA"/>
</dbReference>
<dbReference type="AlphaFoldDB" id="A0AAW7XME4"/>
<comment type="caution">
    <text evidence="1">The sequence shown here is derived from an EMBL/GenBank/DDBJ whole genome shotgun (WGS) entry which is preliminary data.</text>
</comment>
<proteinExistence type="predicted"/>